<proteinExistence type="predicted"/>
<protein>
    <submittedName>
        <fullName evidence="1">Uncharacterized protein</fullName>
    </submittedName>
</protein>
<dbReference type="EnsemblPlants" id="TuG1812G0400000668.01.T01">
    <property type="protein sequence ID" value="TuG1812G0400000668.01.T01.cds319652"/>
    <property type="gene ID" value="TuG1812G0400000668.01"/>
</dbReference>
<keyword evidence="2" id="KW-1185">Reference proteome</keyword>
<sequence>MQMVHQRNLMNLNMLGTTRSLETLNSNSRILVPFLFYSQRLFISIPEILFPNTTGDVLTSQSCVYF</sequence>
<reference evidence="1" key="2">
    <citation type="submission" date="2018-03" db="EMBL/GenBank/DDBJ databases">
        <title>The Triticum urartu genome reveals the dynamic nature of wheat genome evolution.</title>
        <authorList>
            <person name="Ling H."/>
            <person name="Ma B."/>
            <person name="Shi X."/>
            <person name="Liu H."/>
            <person name="Dong L."/>
            <person name="Sun H."/>
            <person name="Cao Y."/>
            <person name="Gao Q."/>
            <person name="Zheng S."/>
            <person name="Li Y."/>
            <person name="Yu Y."/>
            <person name="Du H."/>
            <person name="Qi M."/>
            <person name="Li Y."/>
            <person name="Yu H."/>
            <person name="Cui Y."/>
            <person name="Wang N."/>
            <person name="Chen C."/>
            <person name="Wu H."/>
            <person name="Zhao Y."/>
            <person name="Zhang J."/>
            <person name="Li Y."/>
            <person name="Zhou W."/>
            <person name="Zhang B."/>
            <person name="Hu W."/>
            <person name="Eijk M."/>
            <person name="Tang J."/>
            <person name="Witsenboer H."/>
            <person name="Zhao S."/>
            <person name="Li Z."/>
            <person name="Zhang A."/>
            <person name="Wang D."/>
            <person name="Liang C."/>
        </authorList>
    </citation>
    <scope>NUCLEOTIDE SEQUENCE [LARGE SCALE GENOMIC DNA]</scope>
    <source>
        <strain evidence="1">cv. G1812</strain>
    </source>
</reference>
<name>A0A8R7U5B3_TRIUA</name>
<evidence type="ECO:0000313" key="1">
    <source>
        <dbReference type="EnsemblPlants" id="TuG1812G0400000668.01.T01.cds319652"/>
    </source>
</evidence>
<dbReference type="AlphaFoldDB" id="A0A8R7U5B3"/>
<accession>A0A8R7U5B3</accession>
<reference evidence="1" key="3">
    <citation type="submission" date="2022-06" db="UniProtKB">
        <authorList>
            <consortium name="EnsemblPlants"/>
        </authorList>
    </citation>
    <scope>IDENTIFICATION</scope>
</reference>
<evidence type="ECO:0000313" key="2">
    <source>
        <dbReference type="Proteomes" id="UP000015106"/>
    </source>
</evidence>
<dbReference type="Proteomes" id="UP000015106">
    <property type="component" value="Chromosome 4"/>
</dbReference>
<reference evidence="2" key="1">
    <citation type="journal article" date="2013" name="Nature">
        <title>Draft genome of the wheat A-genome progenitor Triticum urartu.</title>
        <authorList>
            <person name="Ling H.Q."/>
            <person name="Zhao S."/>
            <person name="Liu D."/>
            <person name="Wang J."/>
            <person name="Sun H."/>
            <person name="Zhang C."/>
            <person name="Fan H."/>
            <person name="Li D."/>
            <person name="Dong L."/>
            <person name="Tao Y."/>
            <person name="Gao C."/>
            <person name="Wu H."/>
            <person name="Li Y."/>
            <person name="Cui Y."/>
            <person name="Guo X."/>
            <person name="Zheng S."/>
            <person name="Wang B."/>
            <person name="Yu K."/>
            <person name="Liang Q."/>
            <person name="Yang W."/>
            <person name="Lou X."/>
            <person name="Chen J."/>
            <person name="Feng M."/>
            <person name="Jian J."/>
            <person name="Zhang X."/>
            <person name="Luo G."/>
            <person name="Jiang Y."/>
            <person name="Liu J."/>
            <person name="Wang Z."/>
            <person name="Sha Y."/>
            <person name="Zhang B."/>
            <person name="Wu H."/>
            <person name="Tang D."/>
            <person name="Shen Q."/>
            <person name="Xue P."/>
            <person name="Zou S."/>
            <person name="Wang X."/>
            <person name="Liu X."/>
            <person name="Wang F."/>
            <person name="Yang Y."/>
            <person name="An X."/>
            <person name="Dong Z."/>
            <person name="Zhang K."/>
            <person name="Zhang X."/>
            <person name="Luo M.C."/>
            <person name="Dvorak J."/>
            <person name="Tong Y."/>
            <person name="Wang J."/>
            <person name="Yang H."/>
            <person name="Li Z."/>
            <person name="Wang D."/>
            <person name="Zhang A."/>
            <person name="Wang J."/>
        </authorList>
    </citation>
    <scope>NUCLEOTIDE SEQUENCE</scope>
    <source>
        <strain evidence="2">cv. G1812</strain>
    </source>
</reference>
<dbReference type="Gramene" id="TuG1812G0400000668.01.T01">
    <property type="protein sequence ID" value="TuG1812G0400000668.01.T01.cds319652"/>
    <property type="gene ID" value="TuG1812G0400000668.01"/>
</dbReference>
<organism evidence="1 2">
    <name type="scientific">Triticum urartu</name>
    <name type="common">Red wild einkorn</name>
    <name type="synonym">Crithodium urartu</name>
    <dbReference type="NCBI Taxonomy" id="4572"/>
    <lineage>
        <taxon>Eukaryota</taxon>
        <taxon>Viridiplantae</taxon>
        <taxon>Streptophyta</taxon>
        <taxon>Embryophyta</taxon>
        <taxon>Tracheophyta</taxon>
        <taxon>Spermatophyta</taxon>
        <taxon>Magnoliopsida</taxon>
        <taxon>Liliopsida</taxon>
        <taxon>Poales</taxon>
        <taxon>Poaceae</taxon>
        <taxon>BOP clade</taxon>
        <taxon>Pooideae</taxon>
        <taxon>Triticodae</taxon>
        <taxon>Triticeae</taxon>
        <taxon>Triticinae</taxon>
        <taxon>Triticum</taxon>
    </lineage>
</organism>